<proteinExistence type="predicted"/>
<sequence length="107" mass="12941">MTKDQYLEMMDQMNEEPDWDKCPPDWEDFPELVVTCVNIYHSMGDRIFPDVGFIGKDYTNFKFLLENYGIEEHQKDFVFDTLLWLDSRAIEASQKRLKAEYDRMKRK</sequence>
<evidence type="ECO:0000313" key="1">
    <source>
        <dbReference type="EMBL" id="ASF00135.1"/>
    </source>
</evidence>
<reference evidence="1" key="1">
    <citation type="submission" date="2016-10" db="EMBL/GenBank/DDBJ databases">
        <authorList>
            <person name="Varghese N."/>
        </authorList>
    </citation>
    <scope>NUCLEOTIDE SEQUENCE</scope>
</reference>
<name>A0A218MLH8_9VIRU</name>
<organism evidence="1">
    <name type="scientific">uncultured virus</name>
    <dbReference type="NCBI Taxonomy" id="340016"/>
    <lineage>
        <taxon>Viruses</taxon>
        <taxon>environmental samples</taxon>
    </lineage>
</organism>
<dbReference type="EMBL" id="KY052815">
    <property type="protein sequence ID" value="ASF00135.1"/>
    <property type="molecule type" value="Genomic_DNA"/>
</dbReference>
<accession>A0A218MLH8</accession>
<reference evidence="1" key="2">
    <citation type="journal article" date="2017" name="Nat. Commun.">
        <title>Single-virus genomics reveals hidden cosmopolitan and abundant viruses.</title>
        <authorList>
            <person name="Martinez-Hernandez F."/>
            <person name="Fornas O."/>
            <person name="Lluesma Gomez M."/>
            <person name="Bolduc B."/>
            <person name="de la Cruz Pena M.J."/>
            <person name="Martinez J.M."/>
            <person name="Anton J."/>
            <person name="Gasol J.M."/>
            <person name="Rosselli R."/>
            <person name="Rodriguez-Valera F."/>
            <person name="Sullivan M.B."/>
            <person name="Acinas S.G."/>
            <person name="Martinez-Garcia M."/>
        </authorList>
    </citation>
    <scope>NUCLEOTIDE SEQUENCE</scope>
</reference>
<protein>
    <submittedName>
        <fullName evidence="1">Uncharacterized protein</fullName>
    </submittedName>
</protein>